<organism evidence="8 9">
    <name type="scientific">Hirundo rustica rustica</name>
    <dbReference type="NCBI Taxonomy" id="333673"/>
    <lineage>
        <taxon>Eukaryota</taxon>
        <taxon>Metazoa</taxon>
        <taxon>Chordata</taxon>
        <taxon>Craniata</taxon>
        <taxon>Vertebrata</taxon>
        <taxon>Euteleostomi</taxon>
        <taxon>Archelosauria</taxon>
        <taxon>Archosauria</taxon>
        <taxon>Dinosauria</taxon>
        <taxon>Saurischia</taxon>
        <taxon>Theropoda</taxon>
        <taxon>Coelurosauria</taxon>
        <taxon>Aves</taxon>
        <taxon>Neognathae</taxon>
        <taxon>Neoaves</taxon>
        <taxon>Telluraves</taxon>
        <taxon>Australaves</taxon>
        <taxon>Passeriformes</taxon>
        <taxon>Sylvioidea</taxon>
        <taxon>Hirundinidae</taxon>
        <taxon>Hirundo</taxon>
    </lineage>
</organism>
<dbReference type="Pfam" id="PF13499">
    <property type="entry name" value="EF-hand_7"/>
    <property type="match status" value="1"/>
</dbReference>
<dbReference type="CDD" id="cd00051">
    <property type="entry name" value="EFh"/>
    <property type="match status" value="2"/>
</dbReference>
<evidence type="ECO:0000313" key="8">
    <source>
        <dbReference type="EMBL" id="RMC09106.1"/>
    </source>
</evidence>
<comment type="caution">
    <text evidence="8">The sequence shown here is derived from an EMBL/GenBank/DDBJ whole genome shotgun (WGS) entry which is preliminary data.</text>
</comment>
<evidence type="ECO:0000256" key="1">
    <source>
        <dbReference type="ARBA" id="ARBA00006049"/>
    </source>
</evidence>
<evidence type="ECO:0000313" key="9">
    <source>
        <dbReference type="Proteomes" id="UP000269221"/>
    </source>
</evidence>
<keyword evidence="2" id="KW-0519">Myristate</keyword>
<dbReference type="SMART" id="SM00054">
    <property type="entry name" value="EFh"/>
    <property type="match status" value="1"/>
</dbReference>
<dbReference type="PANTHER" id="PTHR23055:SF178">
    <property type="entry name" value="NEUROCALCIN HOMOLOG"/>
    <property type="match status" value="1"/>
</dbReference>
<dbReference type="EMBL" id="QRBI01000116">
    <property type="protein sequence ID" value="RMC09106.1"/>
    <property type="molecule type" value="Genomic_DNA"/>
</dbReference>
<protein>
    <recommendedName>
        <fullName evidence="7">EF-hand domain-containing protein</fullName>
    </recommendedName>
</protein>
<evidence type="ECO:0000256" key="6">
    <source>
        <dbReference type="ARBA" id="ARBA00023288"/>
    </source>
</evidence>
<keyword evidence="3" id="KW-0479">Metal-binding</keyword>
<reference evidence="8 9" key="1">
    <citation type="submission" date="2018-07" db="EMBL/GenBank/DDBJ databases">
        <title>A high quality draft genome assembly of the barn swallow (H. rustica rustica).</title>
        <authorList>
            <person name="Formenti G."/>
            <person name="Chiara M."/>
            <person name="Poveda L."/>
            <person name="Francoijs K.-J."/>
            <person name="Bonisoli-Alquati A."/>
            <person name="Canova L."/>
            <person name="Gianfranceschi L."/>
            <person name="Horner D.S."/>
            <person name="Saino N."/>
        </authorList>
    </citation>
    <scope>NUCLEOTIDE SEQUENCE [LARGE SCALE GENOMIC DNA]</scope>
    <source>
        <strain evidence="8">Chelidonia</strain>
        <tissue evidence="8">Blood</tissue>
    </source>
</reference>
<accession>A0A3M0K7C0</accession>
<name>A0A3M0K7C0_HIRRU</name>
<gene>
    <name evidence="8" type="ORF">DUI87_14112</name>
</gene>
<dbReference type="InterPro" id="IPR011992">
    <property type="entry name" value="EF-hand-dom_pair"/>
</dbReference>
<dbReference type="STRING" id="333673.A0A3M0K7C0"/>
<keyword evidence="9" id="KW-1185">Reference proteome</keyword>
<evidence type="ECO:0000256" key="4">
    <source>
        <dbReference type="ARBA" id="ARBA00022737"/>
    </source>
</evidence>
<feature type="domain" description="EF-hand" evidence="7">
    <location>
        <begin position="29"/>
        <end position="64"/>
    </location>
</feature>
<dbReference type="OrthoDB" id="272512at2759"/>
<dbReference type="Proteomes" id="UP000269221">
    <property type="component" value="Unassembled WGS sequence"/>
</dbReference>
<dbReference type="SUPFAM" id="SSF47473">
    <property type="entry name" value="EF-hand"/>
    <property type="match status" value="1"/>
</dbReference>
<dbReference type="PROSITE" id="PS50222">
    <property type="entry name" value="EF_HAND_2"/>
    <property type="match status" value="1"/>
</dbReference>
<evidence type="ECO:0000256" key="2">
    <source>
        <dbReference type="ARBA" id="ARBA00022707"/>
    </source>
</evidence>
<dbReference type="AlphaFoldDB" id="A0A3M0K7C0"/>
<sequence length="184" mass="20372">MPEHLENGDGTIDFREYVIGLSILCNPANTEETIRMAFKLFDMDDDGTITEDEFASIIQSALGLPELDVSLLFREIDADETGKLSYGHAKMQEKEISVLQAVTGVHQQALAQQTGQTKTDEKPGILQSPGGRTTFILAIRQVQPEAQQSSTTQTRWLTGVSQGLEQSFAEINAEEGRKNEDKRK</sequence>
<dbReference type="InterPro" id="IPR028846">
    <property type="entry name" value="Recoverin"/>
</dbReference>
<comment type="similarity">
    <text evidence="1">Belongs to the recoverin family.</text>
</comment>
<keyword evidence="6" id="KW-0449">Lipoprotein</keyword>
<evidence type="ECO:0000256" key="3">
    <source>
        <dbReference type="ARBA" id="ARBA00022723"/>
    </source>
</evidence>
<dbReference type="InterPro" id="IPR002048">
    <property type="entry name" value="EF_hand_dom"/>
</dbReference>
<evidence type="ECO:0000256" key="5">
    <source>
        <dbReference type="ARBA" id="ARBA00022837"/>
    </source>
</evidence>
<dbReference type="PROSITE" id="PS00018">
    <property type="entry name" value="EF_HAND_1"/>
    <property type="match status" value="1"/>
</dbReference>
<keyword evidence="5" id="KW-0106">Calcium</keyword>
<dbReference type="GO" id="GO:0005509">
    <property type="term" value="F:calcium ion binding"/>
    <property type="evidence" value="ECO:0007669"/>
    <property type="project" value="InterPro"/>
</dbReference>
<keyword evidence="4" id="KW-0677">Repeat</keyword>
<evidence type="ECO:0000259" key="7">
    <source>
        <dbReference type="PROSITE" id="PS50222"/>
    </source>
</evidence>
<dbReference type="Gene3D" id="1.10.238.10">
    <property type="entry name" value="EF-hand"/>
    <property type="match status" value="1"/>
</dbReference>
<dbReference type="PANTHER" id="PTHR23055">
    <property type="entry name" value="CALCIUM BINDING PROTEINS"/>
    <property type="match status" value="1"/>
</dbReference>
<proteinExistence type="inferred from homology"/>
<dbReference type="InterPro" id="IPR018247">
    <property type="entry name" value="EF_Hand_1_Ca_BS"/>
</dbReference>